<dbReference type="RefSeq" id="WP_304600668.1">
    <property type="nucleotide sequence ID" value="NZ_JAUQYP010000001.1"/>
</dbReference>
<dbReference type="InterPro" id="IPR002734">
    <property type="entry name" value="RibDG_C"/>
</dbReference>
<dbReference type="Pfam" id="PF01872">
    <property type="entry name" value="RibD_C"/>
    <property type="match status" value="1"/>
</dbReference>
<comment type="caution">
    <text evidence="2">The sequence shown here is derived from an EMBL/GenBank/DDBJ whole genome shotgun (WGS) entry which is preliminary data.</text>
</comment>
<accession>A0ABT9D985</accession>
<dbReference type="Proteomes" id="UP001232536">
    <property type="component" value="Unassembled WGS sequence"/>
</dbReference>
<name>A0ABT9D985_9CELL</name>
<evidence type="ECO:0000313" key="3">
    <source>
        <dbReference type="Proteomes" id="UP001232536"/>
    </source>
</evidence>
<proteinExistence type="predicted"/>
<gene>
    <name evidence="2" type="ORF">Q6348_07440</name>
</gene>
<feature type="domain" description="Bacterial bifunctional deaminase-reductase C-terminal" evidence="1">
    <location>
        <begin position="12"/>
        <end position="173"/>
    </location>
</feature>
<dbReference type="Gene3D" id="3.40.430.10">
    <property type="entry name" value="Dihydrofolate Reductase, subunit A"/>
    <property type="match status" value="1"/>
</dbReference>
<protein>
    <submittedName>
        <fullName evidence="2">Dihydrofolate reductase family protein</fullName>
    </submittedName>
</protein>
<reference evidence="2 3" key="1">
    <citation type="submission" date="2023-07" db="EMBL/GenBank/DDBJ databases">
        <title>Description of novel actinomycetes strains, isolated from tidal flat sediment.</title>
        <authorList>
            <person name="Lu C."/>
        </authorList>
    </citation>
    <scope>NUCLEOTIDE SEQUENCE [LARGE SCALE GENOMIC DNA]</scope>
    <source>
        <strain evidence="2 3">SYSU T00b441</strain>
    </source>
</reference>
<keyword evidence="3" id="KW-1185">Reference proteome</keyword>
<organism evidence="2 3">
    <name type="scientific">Actinotalea lenta</name>
    <dbReference type="NCBI Taxonomy" id="3064654"/>
    <lineage>
        <taxon>Bacteria</taxon>
        <taxon>Bacillati</taxon>
        <taxon>Actinomycetota</taxon>
        <taxon>Actinomycetes</taxon>
        <taxon>Micrococcales</taxon>
        <taxon>Cellulomonadaceae</taxon>
        <taxon>Actinotalea</taxon>
    </lineage>
</organism>
<sequence>MTQLSRRTTAHLFCSVNGVVENPNLFQFDAFGPEEGAMMTAAIAPVTDVVIGRKLWHEWSQYWPGAEDPFGAFINPVRKHVISSTLSGELGWNSTLVAGDPVQYVLDLRAQEGGEISVVGGVETIRSLFAAGVIDALTLTVHPVATPEGRRLFDESVPLTRFRLLEGRTTSAGNAVLTYGLR</sequence>
<dbReference type="EMBL" id="JAUQYP010000001">
    <property type="protein sequence ID" value="MDO8107031.1"/>
    <property type="molecule type" value="Genomic_DNA"/>
</dbReference>
<dbReference type="SUPFAM" id="SSF53597">
    <property type="entry name" value="Dihydrofolate reductase-like"/>
    <property type="match status" value="1"/>
</dbReference>
<evidence type="ECO:0000259" key="1">
    <source>
        <dbReference type="Pfam" id="PF01872"/>
    </source>
</evidence>
<evidence type="ECO:0000313" key="2">
    <source>
        <dbReference type="EMBL" id="MDO8107031.1"/>
    </source>
</evidence>
<dbReference type="InterPro" id="IPR024072">
    <property type="entry name" value="DHFR-like_dom_sf"/>
</dbReference>